<dbReference type="RefSeq" id="WP_203885523.1">
    <property type="nucleotide sequence ID" value="NZ_BAABHH010000003.1"/>
</dbReference>
<keyword evidence="2" id="KW-1185">Reference proteome</keyword>
<name>A0A8J3PW55_9ACTN</name>
<dbReference type="EMBL" id="BONV01000028">
    <property type="protein sequence ID" value="GIG82163.1"/>
    <property type="molecule type" value="Genomic_DNA"/>
</dbReference>
<dbReference type="Gene3D" id="1.25.10.10">
    <property type="entry name" value="Leucine-rich Repeat Variant"/>
    <property type="match status" value="1"/>
</dbReference>
<evidence type="ECO:0008006" key="3">
    <source>
        <dbReference type="Google" id="ProtNLM"/>
    </source>
</evidence>
<accession>A0A8J3PW55</accession>
<evidence type="ECO:0000313" key="1">
    <source>
        <dbReference type="EMBL" id="GIG82163.1"/>
    </source>
</evidence>
<organism evidence="1 2">
    <name type="scientific">Planotetraspora kaengkrachanensis</name>
    <dbReference type="NCBI Taxonomy" id="575193"/>
    <lineage>
        <taxon>Bacteria</taxon>
        <taxon>Bacillati</taxon>
        <taxon>Actinomycetota</taxon>
        <taxon>Actinomycetes</taxon>
        <taxon>Streptosporangiales</taxon>
        <taxon>Streptosporangiaceae</taxon>
        <taxon>Planotetraspora</taxon>
    </lineage>
</organism>
<gene>
    <name evidence="1" type="ORF">Pka01_52900</name>
</gene>
<dbReference type="Proteomes" id="UP000630097">
    <property type="component" value="Unassembled WGS sequence"/>
</dbReference>
<protein>
    <recommendedName>
        <fullName evidence="3">HEAT repeat domain-containing protein</fullName>
    </recommendedName>
</protein>
<sequence>MAVTSSASKLIEANDWASLQHAYGPAEDTPAALVDLLNGAADARAMALGHLNHAVHHQNSLYTATAPSALYVAAILSDPRTDSLIRGGEGQWYPLRQALLDWLGSVAGEAGNEVEATLLRLGFLPEEYPALSEVRAIRPTLFEAASTFLHDSDPTIREAALAAVVPLLDAPELTHHRAVLAPMVRGILAASSNRAYRAIAIHGLDAWGEDVSSLIPPAEATAYGHGPWPAANFSSEPPF</sequence>
<evidence type="ECO:0000313" key="2">
    <source>
        <dbReference type="Proteomes" id="UP000630097"/>
    </source>
</evidence>
<dbReference type="InterPro" id="IPR011989">
    <property type="entry name" value="ARM-like"/>
</dbReference>
<proteinExistence type="predicted"/>
<comment type="caution">
    <text evidence="1">The sequence shown here is derived from an EMBL/GenBank/DDBJ whole genome shotgun (WGS) entry which is preliminary data.</text>
</comment>
<dbReference type="AlphaFoldDB" id="A0A8J3PW55"/>
<reference evidence="1 2" key="1">
    <citation type="submission" date="2021-01" db="EMBL/GenBank/DDBJ databases">
        <title>Whole genome shotgun sequence of Planotetraspora kaengkrachanensis NBRC 104272.</title>
        <authorList>
            <person name="Komaki H."/>
            <person name="Tamura T."/>
        </authorList>
    </citation>
    <scope>NUCLEOTIDE SEQUENCE [LARGE SCALE GENOMIC DNA]</scope>
    <source>
        <strain evidence="1 2">NBRC 104272</strain>
    </source>
</reference>